<evidence type="ECO:0000256" key="5">
    <source>
        <dbReference type="ARBA" id="ARBA00011738"/>
    </source>
</evidence>
<dbReference type="EMBL" id="JARKNE010000012">
    <property type="protein sequence ID" value="KAK5776056.1"/>
    <property type="molecule type" value="Genomic_DNA"/>
</dbReference>
<dbReference type="EC" id="5.4.2.8" evidence="6 12"/>
<dbReference type="InterPro" id="IPR023214">
    <property type="entry name" value="HAD_sf"/>
</dbReference>
<dbReference type="PANTHER" id="PTHR10466:SF0">
    <property type="entry name" value="PHOSPHOMANNOMUTASE"/>
    <property type="match status" value="1"/>
</dbReference>
<keyword evidence="11 12" id="KW-0413">Isomerase</keyword>
<dbReference type="Gene3D" id="3.40.50.1000">
    <property type="entry name" value="HAD superfamily/HAD-like"/>
    <property type="match status" value="1"/>
</dbReference>
<evidence type="ECO:0000313" key="13">
    <source>
        <dbReference type="EMBL" id="KAK5776056.1"/>
    </source>
</evidence>
<keyword evidence="14" id="KW-1185">Reference proteome</keyword>
<comment type="similarity">
    <text evidence="4 12">Belongs to the eukaryotic PMM family.</text>
</comment>
<dbReference type="SFLD" id="SFLDG01143">
    <property type="entry name" value="C2.B.3:_Phosphomannomutase_Lik"/>
    <property type="match status" value="1"/>
</dbReference>
<evidence type="ECO:0000256" key="1">
    <source>
        <dbReference type="ARBA" id="ARBA00000586"/>
    </source>
</evidence>
<name>A0ABR0MPY9_GOSAR</name>
<dbReference type="Pfam" id="PF03332">
    <property type="entry name" value="PMM"/>
    <property type="match status" value="1"/>
</dbReference>
<dbReference type="InterPro" id="IPR002347">
    <property type="entry name" value="SDR_fam"/>
</dbReference>
<evidence type="ECO:0000256" key="8">
    <source>
        <dbReference type="ARBA" id="ARBA00022490"/>
    </source>
</evidence>
<keyword evidence="10" id="KW-0460">Magnesium</keyword>
<dbReference type="InterPro" id="IPR043169">
    <property type="entry name" value="PMM_cap"/>
</dbReference>
<evidence type="ECO:0000313" key="14">
    <source>
        <dbReference type="Proteomes" id="UP001358586"/>
    </source>
</evidence>
<dbReference type="Proteomes" id="UP001358586">
    <property type="component" value="Chromosome 12"/>
</dbReference>
<dbReference type="SUPFAM" id="SSF56784">
    <property type="entry name" value="HAD-like"/>
    <property type="match status" value="1"/>
</dbReference>
<dbReference type="InterPro" id="IPR006379">
    <property type="entry name" value="HAD-SF_hydro_IIB"/>
</dbReference>
<evidence type="ECO:0000256" key="3">
    <source>
        <dbReference type="ARBA" id="ARBA00004699"/>
    </source>
</evidence>
<comment type="subcellular location">
    <subcellularLocation>
        <location evidence="2 12">Cytoplasm</location>
    </subcellularLocation>
</comment>
<dbReference type="Gene3D" id="3.30.1240.20">
    <property type="match status" value="1"/>
</dbReference>
<comment type="catalytic activity">
    <reaction evidence="1 12">
        <text>alpha-D-mannose 1-phosphate = D-mannose 6-phosphate</text>
        <dbReference type="Rhea" id="RHEA:11140"/>
        <dbReference type="ChEBI" id="CHEBI:58409"/>
        <dbReference type="ChEBI" id="CHEBI:58735"/>
        <dbReference type="EC" id="5.4.2.8"/>
    </reaction>
</comment>
<dbReference type="InterPro" id="IPR005002">
    <property type="entry name" value="PMM"/>
</dbReference>
<dbReference type="NCBIfam" id="TIGR01484">
    <property type="entry name" value="HAD-SF-IIB"/>
    <property type="match status" value="1"/>
</dbReference>
<evidence type="ECO:0000256" key="12">
    <source>
        <dbReference type="RuleBase" id="RU361118"/>
    </source>
</evidence>
<evidence type="ECO:0000256" key="9">
    <source>
        <dbReference type="ARBA" id="ARBA00022723"/>
    </source>
</evidence>
<organism evidence="13 14">
    <name type="scientific">Gossypium arboreum</name>
    <name type="common">Tree cotton</name>
    <name type="synonym">Gossypium nanking</name>
    <dbReference type="NCBI Taxonomy" id="29729"/>
    <lineage>
        <taxon>Eukaryota</taxon>
        <taxon>Viridiplantae</taxon>
        <taxon>Streptophyta</taxon>
        <taxon>Embryophyta</taxon>
        <taxon>Tracheophyta</taxon>
        <taxon>Spermatophyta</taxon>
        <taxon>Magnoliopsida</taxon>
        <taxon>eudicotyledons</taxon>
        <taxon>Gunneridae</taxon>
        <taxon>Pentapetalae</taxon>
        <taxon>rosids</taxon>
        <taxon>malvids</taxon>
        <taxon>Malvales</taxon>
        <taxon>Malvaceae</taxon>
        <taxon>Malvoideae</taxon>
        <taxon>Gossypium</taxon>
    </lineage>
</organism>
<dbReference type="Pfam" id="PF00106">
    <property type="entry name" value="adh_short"/>
    <property type="match status" value="1"/>
</dbReference>
<evidence type="ECO:0000256" key="2">
    <source>
        <dbReference type="ARBA" id="ARBA00004496"/>
    </source>
</evidence>
<proteinExistence type="inferred from homology"/>
<dbReference type="SUPFAM" id="SSF51735">
    <property type="entry name" value="NAD(P)-binding Rossmann-fold domains"/>
    <property type="match status" value="1"/>
</dbReference>
<evidence type="ECO:0000256" key="11">
    <source>
        <dbReference type="ARBA" id="ARBA00023235"/>
    </source>
</evidence>
<gene>
    <name evidence="13" type="ORF">PVK06_044014</name>
</gene>
<comment type="function">
    <text evidence="12">Catalyzes the interconversion of mannose-6-phosphate to mannose-1-phosphate, the precursor for the synthesis of GDP-mannose. GDP-mannose is an essential sugar nucleotide for the synthesis of D-mannose-containing cell wall polysaccharides (galactomannans and glucomannans), glycolipids, glycoproteins and the antioxidant L-ascorbate.</text>
</comment>
<comment type="pathway">
    <text evidence="3 12">Nucleotide-sugar biosynthesis; GDP-alpha-D-mannose biosynthesis; alpha-D-mannose 1-phosphate from D-fructose 6-phosphate: step 2/2.</text>
</comment>
<dbReference type="PRINTS" id="PR00081">
    <property type="entry name" value="GDHRDH"/>
</dbReference>
<protein>
    <recommendedName>
        <fullName evidence="7 12">Phosphomannomutase</fullName>
        <ecNumber evidence="6 12">5.4.2.8</ecNumber>
    </recommendedName>
</protein>
<sequence length="476" mass="52951">MSDQPTKRYAVVTGSNRGIGFEICKQLATKGMTVVLTARDETNGVEAVGKLKQFGFSETVVFHRLDVTEPASVSSLAEFVKTQFGRLDILVNNAGIGGVTADEDALRAGVLGKPAATVHWSGILMETNELSEECLKTNYYGVKTVCETLLPLLHLSDSPRIINISSSMGQLKNISNEWAKAVLRDAENLTEDKVDQVLRIFMNDFKEGSLEAKGNCQMVPTLLDKGTSMALKKPGLIALFDVDGTLTAPRKVATPEMLEFMKELRKVVTVGVVGGSDLIKISEQLGKSVINDYDYVFSENGLVAHKDGKLIGTQSLKSFLGEDKLKEFINFTLHYIADLDIPIKRGTFIEFRSGMLNVSPIGRNCSQEERDEFEKYDKVHNIRPKMVSVLREKFAHLNLTFSIGGQISFDVFPEGWDKTYCLRYLEEFQEIHFFGDKTYKGGNDHEIYESERTVGHTVTNPDDTVKQCKALFLSNP</sequence>
<dbReference type="InterPro" id="IPR036412">
    <property type="entry name" value="HAD-like_sf"/>
</dbReference>
<dbReference type="SFLD" id="SFLDF00445">
    <property type="entry name" value="alpha-phosphomannomutase"/>
    <property type="match status" value="1"/>
</dbReference>
<comment type="subunit">
    <text evidence="5 12">Homodimer.</text>
</comment>
<evidence type="ECO:0000256" key="6">
    <source>
        <dbReference type="ARBA" id="ARBA00012730"/>
    </source>
</evidence>
<keyword evidence="8 12" id="KW-0963">Cytoplasm</keyword>
<evidence type="ECO:0000256" key="7">
    <source>
        <dbReference type="ARBA" id="ARBA00021706"/>
    </source>
</evidence>
<dbReference type="SFLD" id="SFLDG01140">
    <property type="entry name" value="C2.B:_Phosphomannomutase_and_P"/>
    <property type="match status" value="1"/>
</dbReference>
<comment type="caution">
    <text evidence="13">The sequence shown here is derived from an EMBL/GenBank/DDBJ whole genome shotgun (WGS) entry which is preliminary data.</text>
</comment>
<dbReference type="PANTHER" id="PTHR10466">
    <property type="entry name" value="PHOSPHOMANNOMUTASE"/>
    <property type="match status" value="1"/>
</dbReference>
<evidence type="ECO:0000256" key="10">
    <source>
        <dbReference type="ARBA" id="ARBA00022842"/>
    </source>
</evidence>
<keyword evidence="9" id="KW-0479">Metal-binding</keyword>
<reference evidence="13 14" key="1">
    <citation type="submission" date="2023-03" db="EMBL/GenBank/DDBJ databases">
        <title>WGS of Gossypium arboreum.</title>
        <authorList>
            <person name="Yu D."/>
        </authorList>
    </citation>
    <scope>NUCLEOTIDE SEQUENCE [LARGE SCALE GENOMIC DNA]</scope>
    <source>
        <tissue evidence="13">Leaf</tissue>
    </source>
</reference>
<dbReference type="InterPro" id="IPR036291">
    <property type="entry name" value="NAD(P)-bd_dom_sf"/>
</dbReference>
<dbReference type="SFLD" id="SFLDS00003">
    <property type="entry name" value="Haloacid_Dehalogenase"/>
    <property type="match status" value="1"/>
</dbReference>
<dbReference type="CDD" id="cd02585">
    <property type="entry name" value="HAD_PMM"/>
    <property type="match status" value="1"/>
</dbReference>
<evidence type="ECO:0000256" key="4">
    <source>
        <dbReference type="ARBA" id="ARBA00009736"/>
    </source>
</evidence>
<accession>A0ABR0MPY9</accession>
<dbReference type="Gene3D" id="3.40.50.720">
    <property type="entry name" value="NAD(P)-binding Rossmann-like Domain"/>
    <property type="match status" value="1"/>
</dbReference>